<dbReference type="InterPro" id="IPR036388">
    <property type="entry name" value="WH-like_DNA-bd_sf"/>
</dbReference>
<dbReference type="SUPFAM" id="SSF52091">
    <property type="entry name" value="SpoIIaa-like"/>
    <property type="match status" value="1"/>
</dbReference>
<evidence type="ECO:0000256" key="3">
    <source>
        <dbReference type="ARBA" id="ARBA00023082"/>
    </source>
</evidence>
<dbReference type="Pfam" id="PF04545">
    <property type="entry name" value="Sigma70_r4"/>
    <property type="match status" value="1"/>
</dbReference>
<keyword evidence="9" id="KW-1185">Reference proteome</keyword>
<dbReference type="InterPro" id="IPR036513">
    <property type="entry name" value="STAS_dom_sf"/>
</dbReference>
<dbReference type="SUPFAM" id="SSF88946">
    <property type="entry name" value="Sigma2 domain of RNA polymerase sigma factors"/>
    <property type="match status" value="1"/>
</dbReference>
<reference evidence="8" key="1">
    <citation type="submission" date="2021-04" db="EMBL/GenBank/DDBJ databases">
        <title>Dactylosporangium aurantiacum NRRL B-8018 full assembly.</title>
        <authorList>
            <person name="Hartkoorn R.C."/>
            <person name="Beaudoing E."/>
            <person name="Hot D."/>
        </authorList>
    </citation>
    <scope>NUCLEOTIDE SEQUENCE</scope>
    <source>
        <strain evidence="8">NRRL B-8018</strain>
    </source>
</reference>
<dbReference type="CDD" id="cd07043">
    <property type="entry name" value="STAS_anti-anti-sigma_factors"/>
    <property type="match status" value="1"/>
</dbReference>
<dbReference type="InterPro" id="IPR003658">
    <property type="entry name" value="Anti-sigma_ant"/>
</dbReference>
<dbReference type="PANTHER" id="PTHR30385:SF4">
    <property type="entry name" value="RNA POLYMERASE SIGMA-E FACTOR"/>
    <property type="match status" value="1"/>
</dbReference>
<dbReference type="PRINTS" id="PR00046">
    <property type="entry name" value="SIGMA70FCT"/>
</dbReference>
<evidence type="ECO:0000256" key="6">
    <source>
        <dbReference type="RuleBase" id="RU003749"/>
    </source>
</evidence>
<evidence type="ECO:0000313" key="8">
    <source>
        <dbReference type="EMBL" id="UWZ58595.1"/>
    </source>
</evidence>
<protein>
    <recommendedName>
        <fullName evidence="6">Anti-sigma factor antagonist</fullName>
    </recommendedName>
</protein>
<dbReference type="NCBIfam" id="TIGR02937">
    <property type="entry name" value="sigma70-ECF"/>
    <property type="match status" value="1"/>
</dbReference>
<dbReference type="Gene3D" id="3.30.750.24">
    <property type="entry name" value="STAS domain"/>
    <property type="match status" value="1"/>
</dbReference>
<dbReference type="SUPFAM" id="SSF88659">
    <property type="entry name" value="Sigma3 and sigma4 domains of RNA polymerase sigma factors"/>
    <property type="match status" value="2"/>
</dbReference>
<evidence type="ECO:0000313" key="9">
    <source>
        <dbReference type="Proteomes" id="UP001058003"/>
    </source>
</evidence>
<dbReference type="InterPro" id="IPR007624">
    <property type="entry name" value="RNA_pol_sigma70_r3"/>
</dbReference>
<dbReference type="InterPro" id="IPR013325">
    <property type="entry name" value="RNA_pol_sigma_r2"/>
</dbReference>
<dbReference type="GO" id="GO:0006352">
    <property type="term" value="P:DNA-templated transcription initiation"/>
    <property type="evidence" value="ECO:0007669"/>
    <property type="project" value="InterPro"/>
</dbReference>
<dbReference type="InterPro" id="IPR013324">
    <property type="entry name" value="RNA_pol_sigma_r3/r4-like"/>
</dbReference>
<accession>A0A9Q9IRH6</accession>
<dbReference type="InterPro" id="IPR014284">
    <property type="entry name" value="RNA_pol_sigma-70_dom"/>
</dbReference>
<dbReference type="Proteomes" id="UP001058003">
    <property type="component" value="Chromosome"/>
</dbReference>
<evidence type="ECO:0000256" key="2">
    <source>
        <dbReference type="ARBA" id="ARBA00023015"/>
    </source>
</evidence>
<dbReference type="NCBIfam" id="TIGR00377">
    <property type="entry name" value="ant_ant_sig"/>
    <property type="match status" value="1"/>
</dbReference>
<organism evidence="8 9">
    <name type="scientific">Dactylosporangium aurantiacum</name>
    <dbReference type="NCBI Taxonomy" id="35754"/>
    <lineage>
        <taxon>Bacteria</taxon>
        <taxon>Bacillati</taxon>
        <taxon>Actinomycetota</taxon>
        <taxon>Actinomycetes</taxon>
        <taxon>Micromonosporales</taxon>
        <taxon>Micromonosporaceae</taxon>
        <taxon>Dactylosporangium</taxon>
    </lineage>
</organism>
<dbReference type="PANTHER" id="PTHR30385">
    <property type="entry name" value="SIGMA FACTOR F FLAGELLAR"/>
    <property type="match status" value="1"/>
</dbReference>
<dbReference type="PROSITE" id="PS50801">
    <property type="entry name" value="STAS"/>
    <property type="match status" value="1"/>
</dbReference>
<dbReference type="Pfam" id="PF04539">
    <property type="entry name" value="Sigma70_r3"/>
    <property type="match status" value="1"/>
</dbReference>
<name>A0A9Q9IRH6_9ACTN</name>
<dbReference type="Pfam" id="PF04542">
    <property type="entry name" value="Sigma70_r2"/>
    <property type="match status" value="1"/>
</dbReference>
<dbReference type="Pfam" id="PF01740">
    <property type="entry name" value="STAS"/>
    <property type="match status" value="1"/>
</dbReference>
<proteinExistence type="inferred from homology"/>
<keyword evidence="4" id="KW-0238">DNA-binding</keyword>
<dbReference type="InterPro" id="IPR007630">
    <property type="entry name" value="RNA_pol_sigma70_r4"/>
</dbReference>
<evidence type="ECO:0000259" key="7">
    <source>
        <dbReference type="PROSITE" id="PS50801"/>
    </source>
</evidence>
<evidence type="ECO:0000256" key="5">
    <source>
        <dbReference type="ARBA" id="ARBA00023163"/>
    </source>
</evidence>
<evidence type="ECO:0000256" key="4">
    <source>
        <dbReference type="ARBA" id="ARBA00023125"/>
    </source>
</evidence>
<gene>
    <name evidence="8" type="ORF">Daura_21930</name>
</gene>
<comment type="similarity">
    <text evidence="1 6">Belongs to the anti-sigma-factor antagonist family.</text>
</comment>
<sequence>MNLTITRSNRGTHDMVRVGGCIDASSVPYLRQVLFDLFDSGRHRIVVGVAEVRLIDAASVRVLLYLRQRAKDDGGYLRLAGATGTVRQVLEIAGVAKALGIDGGADFDDDGSDAIPVDLDGLRLTGRHWPADVTGELTRLHTGDLDPAASARMRDAIVRSCIPAAQRLAHRYSRSAEPAADLEQVACVGLLKAVDGFDPGRGTEFPVYATTTIVGELRRHFRDRVWSMHVPRHLQELWLEVRRSREELTSALGRSPGVQDIAEHLDLNDRQVAEVIGLGSSFRPLSLNVLTAADDVTIIDQLGGNDPQLGHVEYRESLRVLLAQLPARSQRILALRYYGGLTQHEIADHVGLSQMHVSRILRQALQTLRRRLEEIPG</sequence>
<evidence type="ECO:0000256" key="1">
    <source>
        <dbReference type="ARBA" id="ARBA00009013"/>
    </source>
</evidence>
<dbReference type="NCBIfam" id="TIGR02980">
    <property type="entry name" value="SigBFG"/>
    <property type="match status" value="1"/>
</dbReference>
<dbReference type="InterPro" id="IPR014322">
    <property type="entry name" value="RNA_pol_sigma-B/F/G"/>
</dbReference>
<dbReference type="Gene3D" id="1.20.120.1810">
    <property type="match status" value="1"/>
</dbReference>
<dbReference type="GO" id="GO:0043856">
    <property type="term" value="F:anti-sigma factor antagonist activity"/>
    <property type="evidence" value="ECO:0007669"/>
    <property type="project" value="InterPro"/>
</dbReference>
<dbReference type="Gene3D" id="1.10.10.10">
    <property type="entry name" value="Winged helix-like DNA-binding domain superfamily/Winged helix DNA-binding domain"/>
    <property type="match status" value="2"/>
</dbReference>
<feature type="domain" description="STAS" evidence="7">
    <location>
        <begin position="15"/>
        <end position="118"/>
    </location>
</feature>
<keyword evidence="5" id="KW-0804">Transcription</keyword>
<dbReference type="EMBL" id="CP073767">
    <property type="protein sequence ID" value="UWZ58595.1"/>
    <property type="molecule type" value="Genomic_DNA"/>
</dbReference>
<dbReference type="RefSeq" id="WP_052388487.1">
    <property type="nucleotide sequence ID" value="NZ_CP073767.1"/>
</dbReference>
<dbReference type="GO" id="GO:0003677">
    <property type="term" value="F:DNA binding"/>
    <property type="evidence" value="ECO:0007669"/>
    <property type="project" value="UniProtKB-KW"/>
</dbReference>
<dbReference type="InterPro" id="IPR002645">
    <property type="entry name" value="STAS_dom"/>
</dbReference>
<dbReference type="KEGG" id="daur:Daura_21930"/>
<dbReference type="CDD" id="cd06171">
    <property type="entry name" value="Sigma70_r4"/>
    <property type="match status" value="1"/>
</dbReference>
<dbReference type="AlphaFoldDB" id="A0A9Q9IRH6"/>
<keyword evidence="3" id="KW-0731">Sigma factor</keyword>
<dbReference type="InterPro" id="IPR000943">
    <property type="entry name" value="RNA_pol_sigma70"/>
</dbReference>
<dbReference type="GO" id="GO:0016987">
    <property type="term" value="F:sigma factor activity"/>
    <property type="evidence" value="ECO:0007669"/>
    <property type="project" value="UniProtKB-KW"/>
</dbReference>
<keyword evidence="2" id="KW-0805">Transcription regulation</keyword>
<dbReference type="InterPro" id="IPR007627">
    <property type="entry name" value="RNA_pol_sigma70_r2"/>
</dbReference>